<dbReference type="EMBL" id="AONI01000015">
    <property type="protein sequence ID" value="EPX77082.1"/>
    <property type="molecule type" value="Genomic_DNA"/>
</dbReference>
<feature type="domain" description="Sulfatase N-terminal" evidence="2">
    <location>
        <begin position="226"/>
        <end position="468"/>
    </location>
</feature>
<dbReference type="AlphaFoldDB" id="S9QAV3"/>
<dbReference type="HOGENOM" id="CLU_018391_0_0_5"/>
<evidence type="ECO:0000259" key="2">
    <source>
        <dbReference type="Pfam" id="PF00884"/>
    </source>
</evidence>
<proteinExistence type="predicted"/>
<dbReference type="eggNOG" id="COG1368">
    <property type="taxonomic scope" value="Bacteria"/>
</dbReference>
<comment type="caution">
    <text evidence="3">The sequence shown here is derived from an EMBL/GenBank/DDBJ whole genome shotgun (WGS) entry which is preliminary data.</text>
</comment>
<name>S9QAV3_9RHOB</name>
<protein>
    <submittedName>
        <fullName evidence="3">Putative membrane protein</fullName>
    </submittedName>
</protein>
<dbReference type="InterPro" id="IPR000917">
    <property type="entry name" value="Sulfatase_N"/>
</dbReference>
<keyword evidence="1" id="KW-0472">Membrane</keyword>
<dbReference type="STRING" id="1123360.thalar_02801"/>
<evidence type="ECO:0000313" key="3">
    <source>
        <dbReference type="EMBL" id="EPX77082.1"/>
    </source>
</evidence>
<evidence type="ECO:0000256" key="1">
    <source>
        <dbReference type="SAM" id="Phobius"/>
    </source>
</evidence>
<keyword evidence="4" id="KW-1185">Reference proteome</keyword>
<dbReference type="SUPFAM" id="SSF53649">
    <property type="entry name" value="Alkaline phosphatase-like"/>
    <property type="match status" value="1"/>
</dbReference>
<feature type="transmembrane region" description="Helical" evidence="1">
    <location>
        <begin position="56"/>
        <end position="77"/>
    </location>
</feature>
<dbReference type="PATRIC" id="fig|1123360.3.peg.2777"/>
<dbReference type="OrthoDB" id="1376015at2"/>
<dbReference type="Proteomes" id="UP000015351">
    <property type="component" value="Unassembled WGS sequence"/>
</dbReference>
<reference evidence="4" key="1">
    <citation type="journal article" date="2013" name="Stand. Genomic Sci.">
        <title>Genome sequence of the Litoreibacter arenae type strain (DSM 19593(T)), a member of the Roseobacter clade isolated from sea sand.</title>
        <authorList>
            <person name="Riedel T."/>
            <person name="Fiebig A."/>
            <person name="Petersen J."/>
            <person name="Gronow S."/>
            <person name="Kyrpides N.C."/>
            <person name="Goker M."/>
            <person name="Klenk H.P."/>
        </authorList>
    </citation>
    <scope>NUCLEOTIDE SEQUENCE [LARGE SCALE GENOMIC DNA]</scope>
    <source>
        <strain evidence="4">DSM 19593</strain>
    </source>
</reference>
<keyword evidence="1" id="KW-1133">Transmembrane helix</keyword>
<dbReference type="RefSeq" id="WP_021102153.1">
    <property type="nucleotide sequence ID" value="NZ_KE557314.1"/>
</dbReference>
<gene>
    <name evidence="3" type="ORF">thalar_02801</name>
</gene>
<organism evidence="3 4">
    <name type="scientific">Litoreibacter arenae DSM 19593</name>
    <dbReference type="NCBI Taxonomy" id="1123360"/>
    <lineage>
        <taxon>Bacteria</taxon>
        <taxon>Pseudomonadati</taxon>
        <taxon>Pseudomonadota</taxon>
        <taxon>Alphaproteobacteria</taxon>
        <taxon>Rhodobacterales</taxon>
        <taxon>Roseobacteraceae</taxon>
        <taxon>Litoreibacter</taxon>
    </lineage>
</organism>
<keyword evidence="1" id="KW-0812">Transmembrane</keyword>
<dbReference type="Gene3D" id="3.40.720.10">
    <property type="entry name" value="Alkaline Phosphatase, subunit A"/>
    <property type="match status" value="1"/>
</dbReference>
<feature type="transmembrane region" description="Helical" evidence="1">
    <location>
        <begin position="141"/>
        <end position="160"/>
    </location>
</feature>
<evidence type="ECO:0000313" key="4">
    <source>
        <dbReference type="Proteomes" id="UP000015351"/>
    </source>
</evidence>
<dbReference type="InterPro" id="IPR017850">
    <property type="entry name" value="Alkaline_phosphatase_core_sf"/>
</dbReference>
<sequence length="537" mass="58636">MKKSISLSVAAGFLFLALVLPNHPGTMNISALSKFPLELPALLFAMIAIGPRRWVIWTLAALVAAVTFLKLADFGMFTAYNRAFNPILDAFLIEAGIGLLSESIGHILAYLAVALGLGFLFLVFLGSAFSLGAWTSLKVPALARGAAVFAALGFGGWAAADAGHHLDYWKFERSPPGTAWTSRLAVKRMVEMQGTAVDLVRFSQEAKSDHFASDAGLLDRLEGRDVILIYIESYGRASFDNPLYAPSHLATLSAGQREIERAGFSMRSGWLTSPTAGGQSWLAHGTLASGLWTSDHGRYNAMLASGHKWLFHFAQEAGYRTAAIMPAITMAWPESSKMGFELVFAAADIPYKGDRFNWVTMPDQFTLATYPTLLPDDRRPDFVQIALISSHAPWVPVPEMVEWDKVGDGTIFNEMAARGPTPRELWKNRDDVREAYRKAIDYSLQATFSHVARLGEEAPLVVVVGDHQAAGFVAGSDNRDVPVHMIGPADVIARVDSWGWTDGLIPQAEVPARRMDTFRDNFLSAFSEPTKLVGAVQ</sequence>
<feature type="transmembrane region" description="Helical" evidence="1">
    <location>
        <begin position="107"/>
        <end position="129"/>
    </location>
</feature>
<dbReference type="Pfam" id="PF00884">
    <property type="entry name" value="Sulfatase"/>
    <property type="match status" value="1"/>
</dbReference>
<accession>S9QAV3</accession>